<reference evidence="1 2" key="1">
    <citation type="submission" date="2021-01" db="EMBL/GenBank/DDBJ databases">
        <title>Whole genome shotgun sequence of Asanoa iriomotensis NBRC 100142.</title>
        <authorList>
            <person name="Komaki H."/>
            <person name="Tamura T."/>
        </authorList>
    </citation>
    <scope>NUCLEOTIDE SEQUENCE [LARGE SCALE GENOMIC DNA]</scope>
    <source>
        <strain evidence="1 2">NBRC 100142</strain>
    </source>
</reference>
<evidence type="ECO:0000313" key="1">
    <source>
        <dbReference type="EMBL" id="GIF61328.1"/>
    </source>
</evidence>
<accession>A0ABQ4CEY1</accession>
<evidence type="ECO:0000313" key="2">
    <source>
        <dbReference type="Proteomes" id="UP000624325"/>
    </source>
</evidence>
<dbReference type="EMBL" id="BONC01000099">
    <property type="protein sequence ID" value="GIF61328.1"/>
    <property type="molecule type" value="Genomic_DNA"/>
</dbReference>
<proteinExistence type="predicted"/>
<dbReference type="Proteomes" id="UP000624325">
    <property type="component" value="Unassembled WGS sequence"/>
</dbReference>
<comment type="caution">
    <text evidence="1">The sequence shown here is derived from an EMBL/GenBank/DDBJ whole genome shotgun (WGS) entry which is preliminary data.</text>
</comment>
<dbReference type="RefSeq" id="WP_203708143.1">
    <property type="nucleotide sequence ID" value="NZ_BAAALU010000005.1"/>
</dbReference>
<name>A0ABQ4CEY1_9ACTN</name>
<protein>
    <submittedName>
        <fullName evidence="1">Uncharacterized protein</fullName>
    </submittedName>
</protein>
<gene>
    <name evidence="1" type="ORF">Air01nite_74230</name>
</gene>
<sequence>MYENPELLRSLATERHRAMRRTADRRHLAVRVARAMRRDREDGCQPER</sequence>
<organism evidence="1 2">
    <name type="scientific">Asanoa iriomotensis</name>
    <dbReference type="NCBI Taxonomy" id="234613"/>
    <lineage>
        <taxon>Bacteria</taxon>
        <taxon>Bacillati</taxon>
        <taxon>Actinomycetota</taxon>
        <taxon>Actinomycetes</taxon>
        <taxon>Micromonosporales</taxon>
        <taxon>Micromonosporaceae</taxon>
        <taxon>Asanoa</taxon>
    </lineage>
</organism>
<keyword evidence="2" id="KW-1185">Reference proteome</keyword>